<dbReference type="GO" id="GO:0005506">
    <property type="term" value="F:iron ion binding"/>
    <property type="evidence" value="ECO:0007669"/>
    <property type="project" value="InterPro"/>
</dbReference>
<evidence type="ECO:0000256" key="5">
    <source>
        <dbReference type="ARBA" id="ARBA00023002"/>
    </source>
</evidence>
<dbReference type="SUPFAM" id="SSF48264">
    <property type="entry name" value="Cytochrome P450"/>
    <property type="match status" value="1"/>
</dbReference>
<dbReference type="PANTHER" id="PTHR47947">
    <property type="entry name" value="CYTOCHROME P450 82C3-RELATED"/>
    <property type="match status" value="1"/>
</dbReference>
<dbReference type="STRING" id="15368.I1IIG1"/>
<dbReference type="KEGG" id="bdi:100835251"/>
<dbReference type="AlphaFoldDB" id="I1IIG1"/>
<dbReference type="InterPro" id="IPR001128">
    <property type="entry name" value="Cyt_P450"/>
</dbReference>
<dbReference type="OrthoDB" id="1055148at2759"/>
<dbReference type="Pfam" id="PF00067">
    <property type="entry name" value="p450"/>
    <property type="match status" value="1"/>
</dbReference>
<keyword evidence="2 9" id="KW-0812">Transmembrane</keyword>
<feature type="binding site" description="axial binding residue" evidence="7">
    <location>
        <position position="465"/>
    </location>
    <ligand>
        <name>heme</name>
        <dbReference type="ChEBI" id="CHEBI:30413"/>
    </ligand>
    <ligandPart>
        <name>Fe</name>
        <dbReference type="ChEBI" id="CHEBI:18248"/>
    </ligandPart>
</feature>
<dbReference type="FunCoup" id="I1IIG1">
    <property type="interactions" value="139"/>
</dbReference>
<evidence type="ECO:0000256" key="8">
    <source>
        <dbReference type="RuleBase" id="RU000461"/>
    </source>
</evidence>
<accession>I1IIG1</accession>
<dbReference type="OMA" id="NMVARMI"/>
<evidence type="ECO:0000313" key="12">
    <source>
        <dbReference type="Proteomes" id="UP000008810"/>
    </source>
</evidence>
<reference evidence="10 11" key="1">
    <citation type="journal article" date="2010" name="Nature">
        <title>Genome sequencing and analysis of the model grass Brachypodium distachyon.</title>
        <authorList>
            <consortium name="International Brachypodium Initiative"/>
        </authorList>
    </citation>
    <scope>NUCLEOTIDE SEQUENCE [LARGE SCALE GENOMIC DNA]</scope>
    <source>
        <strain evidence="10 11">Bd21</strain>
    </source>
</reference>
<dbReference type="RefSeq" id="XP_010238949.1">
    <property type="nucleotide sequence ID" value="XM_010240647.3"/>
</dbReference>
<evidence type="ECO:0000313" key="11">
    <source>
        <dbReference type="EnsemblPlants" id="KQJ86743"/>
    </source>
</evidence>
<evidence type="ECO:0000256" key="7">
    <source>
        <dbReference type="PIRSR" id="PIRSR602401-1"/>
    </source>
</evidence>
<dbReference type="InterPro" id="IPR002401">
    <property type="entry name" value="Cyt_P450_E_grp-I"/>
</dbReference>
<keyword evidence="6 7" id="KW-0408">Iron</keyword>
<dbReference type="GeneID" id="100835251"/>
<dbReference type="HOGENOM" id="CLU_001570_4_0_1"/>
<evidence type="ECO:0000256" key="1">
    <source>
        <dbReference type="ARBA" id="ARBA00022617"/>
    </source>
</evidence>
<dbReference type="InterPro" id="IPR050651">
    <property type="entry name" value="Plant_Cytochrome_P450_Monoox"/>
</dbReference>
<evidence type="ECO:0000313" key="10">
    <source>
        <dbReference type="EMBL" id="KQJ86743.1"/>
    </source>
</evidence>
<dbReference type="PANTHER" id="PTHR47947:SF59">
    <property type="entry name" value="CYTOCHROME P450 CYP81A9"/>
    <property type="match status" value="1"/>
</dbReference>
<dbReference type="InterPro" id="IPR017972">
    <property type="entry name" value="Cyt_P450_CS"/>
</dbReference>
<dbReference type="Gene3D" id="1.10.630.10">
    <property type="entry name" value="Cytochrome P450"/>
    <property type="match status" value="1"/>
</dbReference>
<proteinExistence type="inferred from homology"/>
<dbReference type="EnsemblPlants" id="KQJ86743">
    <property type="protein sequence ID" value="KQJ86743"/>
    <property type="gene ID" value="BRADI_4g07480v3"/>
</dbReference>
<keyword evidence="1 7" id="KW-0349">Heme</keyword>
<keyword evidence="3 7" id="KW-0479">Metal-binding</keyword>
<organism evidence="11">
    <name type="scientific">Brachypodium distachyon</name>
    <name type="common">Purple false brome</name>
    <name type="synonym">Trachynia distachya</name>
    <dbReference type="NCBI Taxonomy" id="15368"/>
    <lineage>
        <taxon>Eukaryota</taxon>
        <taxon>Viridiplantae</taxon>
        <taxon>Streptophyta</taxon>
        <taxon>Embryophyta</taxon>
        <taxon>Tracheophyta</taxon>
        <taxon>Spermatophyta</taxon>
        <taxon>Magnoliopsida</taxon>
        <taxon>Liliopsida</taxon>
        <taxon>Poales</taxon>
        <taxon>Poaceae</taxon>
        <taxon>BOP clade</taxon>
        <taxon>Pooideae</taxon>
        <taxon>Stipodae</taxon>
        <taxon>Brachypodieae</taxon>
        <taxon>Brachypodium</taxon>
    </lineage>
</organism>
<dbReference type="FunFam" id="1.10.630.10:FF:000026">
    <property type="entry name" value="Cytochrome P450 82C4"/>
    <property type="match status" value="1"/>
</dbReference>
<gene>
    <name evidence="11" type="primary">LOC100835251</name>
    <name evidence="10" type="ORF">BRADI_4g07480v3</name>
</gene>
<dbReference type="InterPro" id="IPR036396">
    <property type="entry name" value="Cyt_P450_sf"/>
</dbReference>
<reference evidence="11" key="3">
    <citation type="submission" date="2018-08" db="UniProtKB">
        <authorList>
            <consortium name="EnsemblPlants"/>
        </authorList>
    </citation>
    <scope>IDENTIFICATION</scope>
    <source>
        <strain evidence="11">cv. Bd21</strain>
    </source>
</reference>
<dbReference type="eggNOG" id="KOG0156">
    <property type="taxonomic scope" value="Eukaryota"/>
</dbReference>
<evidence type="ECO:0000256" key="4">
    <source>
        <dbReference type="ARBA" id="ARBA00022989"/>
    </source>
</evidence>
<protein>
    <recommendedName>
        <fullName evidence="13">Cytochrome P450</fullName>
    </recommendedName>
</protein>
<evidence type="ECO:0000256" key="9">
    <source>
        <dbReference type="SAM" id="Phobius"/>
    </source>
</evidence>
<dbReference type="GO" id="GO:0016491">
    <property type="term" value="F:oxidoreductase activity"/>
    <property type="evidence" value="ECO:0000318"/>
    <property type="project" value="GO_Central"/>
</dbReference>
<feature type="transmembrane region" description="Helical" evidence="9">
    <location>
        <begin position="6"/>
        <end position="25"/>
    </location>
</feature>
<keyword evidence="8" id="KW-0503">Monooxygenase</keyword>
<dbReference type="GO" id="GO:0020037">
    <property type="term" value="F:heme binding"/>
    <property type="evidence" value="ECO:0007669"/>
    <property type="project" value="InterPro"/>
</dbReference>
<keyword evidence="4 9" id="KW-1133">Transmembrane helix</keyword>
<dbReference type="Gramene" id="KQJ86743">
    <property type="protein sequence ID" value="KQJ86743"/>
    <property type="gene ID" value="BRADI_4g07480v3"/>
</dbReference>
<evidence type="ECO:0000256" key="3">
    <source>
        <dbReference type="ARBA" id="ARBA00022723"/>
    </source>
</evidence>
<sequence>MAETAAVNVLFLSLATALFFIHLLLRNRERQPPRGLRLPPSPPSLPVIGHLHLFKKPLHRALASLAASHGPVLLLRFGHSRRVLHLTDRAAAEQCFTAHDVVFANRPRLPSARHLSNGYTTLGSSSYGPNWRNLRRIATVEVLSAHRLLRSSPIRAAEVRDMARRLFSDWDSNSNSSSDNPGPARADVKARAFELALNVVARMIAGKRYYGGGEEAETEEAAGFREMVREYFAMHGASNLQDFLPVLGLVDFGGAKRRAVRLSRTRNAWAQRLIDERRDAAAAAEAEGRRSLDGIGRTMVGDLLDLQASEPEAYSDKVIRALCLSILQTGTDTTSSTIEWGMALLLNHPETMSKARAELDGAIGTGRLLEEPDLPSLPFLQSIITETLRLHPIGPLLGPHESSADCAVAGYHVPAGTMLLVNVHAMQRDPSVWEEPERFRPERFEEPGGEGGKWMLPFGMGRRRCPGEALGVKVVGLALGTLVQCFEWRRVGEEEVDLTEGSGLTMPMAVPLEALYWPREEMASVLRAL</sequence>
<evidence type="ECO:0000256" key="2">
    <source>
        <dbReference type="ARBA" id="ARBA00022692"/>
    </source>
</evidence>
<dbReference type="GO" id="GO:0016705">
    <property type="term" value="F:oxidoreductase activity, acting on paired donors, with incorporation or reduction of molecular oxygen"/>
    <property type="evidence" value="ECO:0007669"/>
    <property type="project" value="InterPro"/>
</dbReference>
<evidence type="ECO:0000256" key="6">
    <source>
        <dbReference type="ARBA" id="ARBA00023004"/>
    </source>
</evidence>
<dbReference type="EMBL" id="CM000883">
    <property type="protein sequence ID" value="KQJ86743.1"/>
    <property type="molecule type" value="Genomic_DNA"/>
</dbReference>
<dbReference type="PRINTS" id="PR00463">
    <property type="entry name" value="EP450I"/>
</dbReference>
<comment type="cofactor">
    <cofactor evidence="7">
        <name>heme</name>
        <dbReference type="ChEBI" id="CHEBI:30413"/>
    </cofactor>
</comment>
<keyword evidence="5 8" id="KW-0560">Oxidoreductase</keyword>
<dbReference type="PROSITE" id="PS00086">
    <property type="entry name" value="CYTOCHROME_P450"/>
    <property type="match status" value="1"/>
</dbReference>
<dbReference type="PRINTS" id="PR00385">
    <property type="entry name" value="P450"/>
</dbReference>
<reference evidence="10" key="2">
    <citation type="submission" date="2017-06" db="EMBL/GenBank/DDBJ databases">
        <title>WGS assembly of Brachypodium distachyon.</title>
        <authorList>
            <consortium name="The International Brachypodium Initiative"/>
            <person name="Lucas S."/>
            <person name="Harmon-Smith M."/>
            <person name="Lail K."/>
            <person name="Tice H."/>
            <person name="Grimwood J."/>
            <person name="Bruce D."/>
            <person name="Barry K."/>
            <person name="Shu S."/>
            <person name="Lindquist E."/>
            <person name="Wang M."/>
            <person name="Pitluck S."/>
            <person name="Vogel J.P."/>
            <person name="Garvin D.F."/>
            <person name="Mockler T.C."/>
            <person name="Schmutz J."/>
            <person name="Rokhsar D."/>
            <person name="Bevan M.W."/>
        </authorList>
    </citation>
    <scope>NUCLEOTIDE SEQUENCE</scope>
    <source>
        <strain evidence="10">Bd21</strain>
    </source>
</reference>
<dbReference type="Proteomes" id="UP000008810">
    <property type="component" value="Chromosome 4"/>
</dbReference>
<name>I1IIG1_BRADI</name>
<keyword evidence="12" id="KW-1185">Reference proteome</keyword>
<comment type="similarity">
    <text evidence="8">Belongs to the cytochrome P450 family.</text>
</comment>
<dbReference type="GO" id="GO:0004497">
    <property type="term" value="F:monooxygenase activity"/>
    <property type="evidence" value="ECO:0007669"/>
    <property type="project" value="UniProtKB-KW"/>
</dbReference>
<evidence type="ECO:0008006" key="13">
    <source>
        <dbReference type="Google" id="ProtNLM"/>
    </source>
</evidence>
<keyword evidence="9" id="KW-0472">Membrane</keyword>